<dbReference type="InterPro" id="IPR002068">
    <property type="entry name" value="A-crystallin/Hsp20_dom"/>
</dbReference>
<proteinExistence type="inferred from homology"/>
<dbReference type="Pfam" id="PF00011">
    <property type="entry name" value="HSP20"/>
    <property type="match status" value="1"/>
</dbReference>
<organism evidence="4 5">
    <name type="scientific">Aristolochia fimbriata</name>
    <name type="common">White veined hardy Dutchman's pipe vine</name>
    <dbReference type="NCBI Taxonomy" id="158543"/>
    <lineage>
        <taxon>Eukaryota</taxon>
        <taxon>Viridiplantae</taxon>
        <taxon>Streptophyta</taxon>
        <taxon>Embryophyta</taxon>
        <taxon>Tracheophyta</taxon>
        <taxon>Spermatophyta</taxon>
        <taxon>Magnoliopsida</taxon>
        <taxon>Magnoliidae</taxon>
        <taxon>Piperales</taxon>
        <taxon>Aristolochiaceae</taxon>
        <taxon>Aristolochia</taxon>
    </lineage>
</organism>
<dbReference type="PROSITE" id="PS01031">
    <property type="entry name" value="SHSP"/>
    <property type="match status" value="1"/>
</dbReference>
<sequence length="197" mass="22837">MSMKQALEVRSEDRTPHKWSVSLREDVFDSFFTRAGGAAKGVFGEGSLFSPLLFGKFFDPSDAFPLWDFDSEVLLSSPQSSTGSTVDWFATEHEYVLRAKLPDLKKLDVQIYVDGGKVVEISGRWRQSESEAKDWRTGRWWESGYVRRLELPENVKWRKMEANIDEEHFLEIRILKHMLDPNVPEEKMVEPKDSEFA</sequence>
<evidence type="ECO:0000256" key="2">
    <source>
        <dbReference type="RuleBase" id="RU003616"/>
    </source>
</evidence>
<dbReference type="AlphaFoldDB" id="A0AAV7F2S7"/>
<gene>
    <name evidence="4" type="ORF">H6P81_007161</name>
</gene>
<accession>A0AAV7F2S7</accession>
<evidence type="ECO:0000256" key="1">
    <source>
        <dbReference type="PROSITE-ProRule" id="PRU00285"/>
    </source>
</evidence>
<evidence type="ECO:0000259" key="3">
    <source>
        <dbReference type="PROSITE" id="PS01031"/>
    </source>
</evidence>
<dbReference type="Proteomes" id="UP000825729">
    <property type="component" value="Unassembled WGS sequence"/>
</dbReference>
<dbReference type="InterPro" id="IPR008978">
    <property type="entry name" value="HSP20-like_chaperone"/>
</dbReference>
<dbReference type="PANTHER" id="PTHR47838:SF1">
    <property type="entry name" value="21.7 KDA CLASS VI HEAT SHOCK PROTEIN"/>
    <property type="match status" value="1"/>
</dbReference>
<evidence type="ECO:0000313" key="4">
    <source>
        <dbReference type="EMBL" id="KAG9454257.1"/>
    </source>
</evidence>
<evidence type="ECO:0000313" key="5">
    <source>
        <dbReference type="Proteomes" id="UP000825729"/>
    </source>
</evidence>
<dbReference type="EMBL" id="JAINDJ010000003">
    <property type="protein sequence ID" value="KAG9454257.1"/>
    <property type="molecule type" value="Genomic_DNA"/>
</dbReference>
<dbReference type="PANTHER" id="PTHR47838">
    <property type="entry name" value="21.7 KDA CLASS VI HEAT SHOCK PROTEIN"/>
    <property type="match status" value="1"/>
</dbReference>
<comment type="similarity">
    <text evidence="1 2">Belongs to the small heat shock protein (HSP20) family.</text>
</comment>
<protein>
    <recommendedName>
        <fullName evidence="3">SHSP domain-containing protein</fullName>
    </recommendedName>
</protein>
<dbReference type="Gene3D" id="2.60.40.790">
    <property type="match status" value="1"/>
</dbReference>
<name>A0AAV7F2S7_ARIFI</name>
<reference evidence="4 5" key="1">
    <citation type="submission" date="2021-07" db="EMBL/GenBank/DDBJ databases">
        <title>The Aristolochia fimbriata genome: insights into angiosperm evolution, floral development and chemical biosynthesis.</title>
        <authorList>
            <person name="Jiao Y."/>
        </authorList>
    </citation>
    <scope>NUCLEOTIDE SEQUENCE [LARGE SCALE GENOMIC DNA]</scope>
    <source>
        <strain evidence="4">IBCAS-2021</strain>
        <tissue evidence="4">Leaf</tissue>
    </source>
</reference>
<keyword evidence="5" id="KW-1185">Reference proteome</keyword>
<feature type="domain" description="SHSP" evidence="3">
    <location>
        <begin position="77"/>
        <end position="192"/>
    </location>
</feature>
<comment type="caution">
    <text evidence="4">The sequence shown here is derived from an EMBL/GenBank/DDBJ whole genome shotgun (WGS) entry which is preliminary data.</text>
</comment>
<dbReference type="SUPFAM" id="SSF49764">
    <property type="entry name" value="HSP20-like chaperones"/>
    <property type="match status" value="1"/>
</dbReference>